<dbReference type="OrthoDB" id="613638at2"/>
<dbReference type="EMBL" id="LOCQ01000036">
    <property type="protein sequence ID" value="OBV41274.1"/>
    <property type="molecule type" value="Genomic_DNA"/>
</dbReference>
<accession>A0A1A7C8D4</accession>
<keyword evidence="3" id="KW-0732">Signal</keyword>
<feature type="domain" description="Peptidase S33 tripeptidyl aminopeptidase-like C-terminal" evidence="5">
    <location>
        <begin position="387"/>
        <end position="465"/>
    </location>
</feature>
<dbReference type="AlphaFoldDB" id="A0A1A7C8D4"/>
<dbReference type="InterPro" id="IPR000073">
    <property type="entry name" value="AB_hydrolase_1"/>
</dbReference>
<organism evidence="6 7">
    <name type="scientific">Janthinobacterium psychrotolerans</name>
    <dbReference type="NCBI Taxonomy" id="1747903"/>
    <lineage>
        <taxon>Bacteria</taxon>
        <taxon>Pseudomonadati</taxon>
        <taxon>Pseudomonadota</taxon>
        <taxon>Betaproteobacteria</taxon>
        <taxon>Burkholderiales</taxon>
        <taxon>Oxalobacteraceae</taxon>
        <taxon>Janthinobacterium</taxon>
    </lineage>
</organism>
<feature type="signal peptide" evidence="3">
    <location>
        <begin position="1"/>
        <end position="25"/>
    </location>
</feature>
<evidence type="ECO:0000259" key="4">
    <source>
        <dbReference type="Pfam" id="PF00561"/>
    </source>
</evidence>
<feature type="chain" id="PRO_5008355891" evidence="3">
    <location>
        <begin position="26"/>
        <end position="477"/>
    </location>
</feature>
<dbReference type="STRING" id="1747903.ASR47_102730"/>
<proteinExistence type="inferred from homology"/>
<keyword evidence="2 6" id="KW-0378">Hydrolase</keyword>
<dbReference type="RefSeq" id="WP_082988676.1">
    <property type="nucleotide sequence ID" value="NZ_LOCQ01000036.1"/>
</dbReference>
<keyword evidence="7" id="KW-1185">Reference proteome</keyword>
<evidence type="ECO:0000256" key="2">
    <source>
        <dbReference type="ARBA" id="ARBA00022801"/>
    </source>
</evidence>
<dbReference type="PATRIC" id="fig|1747903.4.peg.4953"/>
<evidence type="ECO:0000256" key="3">
    <source>
        <dbReference type="SAM" id="SignalP"/>
    </source>
</evidence>
<dbReference type="PANTHER" id="PTHR43248">
    <property type="entry name" value="2-SUCCINYL-6-HYDROXY-2,4-CYCLOHEXADIENE-1-CARBOXYLATE SYNTHASE"/>
    <property type="match status" value="1"/>
</dbReference>
<evidence type="ECO:0000259" key="5">
    <source>
        <dbReference type="Pfam" id="PF08386"/>
    </source>
</evidence>
<dbReference type="InterPro" id="IPR051601">
    <property type="entry name" value="Serine_prot/Carboxylest_S33"/>
</dbReference>
<comment type="similarity">
    <text evidence="1">Belongs to the peptidase S33 family.</text>
</comment>
<evidence type="ECO:0000313" key="7">
    <source>
        <dbReference type="Proteomes" id="UP000092713"/>
    </source>
</evidence>
<dbReference type="Proteomes" id="UP000092713">
    <property type="component" value="Unassembled WGS sequence"/>
</dbReference>
<dbReference type="Pfam" id="PF08386">
    <property type="entry name" value="Abhydrolase_4"/>
    <property type="match status" value="1"/>
</dbReference>
<sequence>MPVPYRWTLLYTLPFALLASAGLHAAPLDYTACTDNILPGSLCAMHAVPASDEAQGQGKETLQLFVRKIPAKGISKGSVWLVAGGPGESGASFYSLLPTLRRSFAGFDLLIPDHRGTGYSSRLCPAEEAADSPGGMALAGAEWASCFKDLNTAPARARQFSISNAAQDLRSLVGTTQGNRPVYVYGVSYGTQLVLRSLQLGALPVRGVILDSLVPPQNDPRWDLSQRSQVVNEVGLQVLAQCDADAACHAMLGEPAQTLYRRVLDKLRQEPALLATIPGKNLKHFIGGMLDVPAARARIPALLQDLDHGGGTELAAVRGLLNQAASSLGSYPQSSISIPLVSMISNAENNLRPGLTRADVDGEEATLLMTSPLPRILLGGGLPTYFQDRYFSQLPASLPPVLVLQGTLDPKTPYAGAQAQVAALRQAGAGQAGAGKVTLATIGQAPHFILWAAPACFEQSVQRFIAGKPVQDCALTL</sequence>
<gene>
    <name evidence="6" type="ORF">ASR47_102730</name>
</gene>
<dbReference type="InterPro" id="IPR029058">
    <property type="entry name" value="AB_hydrolase_fold"/>
</dbReference>
<feature type="domain" description="AB hydrolase-1" evidence="4">
    <location>
        <begin position="81"/>
        <end position="223"/>
    </location>
</feature>
<reference evidence="6 7" key="1">
    <citation type="submission" date="2016-04" db="EMBL/GenBank/DDBJ databases">
        <title>Draft genome sequence of Janthinobacterium psychrotolerans sp. nov., isolated from freshwater sediments in Denmark.</title>
        <authorList>
            <person name="Gong X."/>
            <person name="Skrivergaard S."/>
            <person name="Korsgaard B.S."/>
            <person name="Schreiber L."/>
            <person name="Marshall I.P."/>
            <person name="Finster K."/>
            <person name="Schramm A."/>
        </authorList>
    </citation>
    <scope>NUCLEOTIDE SEQUENCE [LARGE SCALE GENOMIC DNA]</scope>
    <source>
        <strain evidence="6 7">S3-2</strain>
    </source>
</reference>
<dbReference type="GO" id="GO:0016787">
    <property type="term" value="F:hydrolase activity"/>
    <property type="evidence" value="ECO:0007669"/>
    <property type="project" value="UniProtKB-KW"/>
</dbReference>
<dbReference type="Gene3D" id="3.40.50.1820">
    <property type="entry name" value="alpha/beta hydrolase"/>
    <property type="match status" value="1"/>
</dbReference>
<dbReference type="Pfam" id="PF00561">
    <property type="entry name" value="Abhydrolase_1"/>
    <property type="match status" value="1"/>
</dbReference>
<protein>
    <submittedName>
        <fullName evidence="6">Alpha/beta hydrolase fold</fullName>
    </submittedName>
</protein>
<evidence type="ECO:0000313" key="6">
    <source>
        <dbReference type="EMBL" id="OBV41274.1"/>
    </source>
</evidence>
<name>A0A1A7C8D4_9BURK</name>
<dbReference type="InterPro" id="IPR013595">
    <property type="entry name" value="Pept_S33_TAP-like_C"/>
</dbReference>
<dbReference type="SUPFAM" id="SSF53474">
    <property type="entry name" value="alpha/beta-Hydrolases"/>
    <property type="match status" value="1"/>
</dbReference>
<evidence type="ECO:0000256" key="1">
    <source>
        <dbReference type="ARBA" id="ARBA00010088"/>
    </source>
</evidence>
<comment type="caution">
    <text evidence="6">The sequence shown here is derived from an EMBL/GenBank/DDBJ whole genome shotgun (WGS) entry which is preliminary data.</text>
</comment>